<sequence length="378" mass="41701">MTTATVQFVRKTAVTAPGVEAQAMVARLQSGVPDRETLRRILATDLADEVEVIRQAAEQALLTHCGDTVRLRGLIEFSNRCTLDCYYCGIRRSNRAPTRYTLALDEIVETARWCGEQGYGSVVLQSGERRDEKFAAFVTEAVRAIKAATRSDALREGVGITLCVGEQSPETYAEWYEAGAHRYLLRMETSSPRLFAALHPAEQRYASRVDCLKTLKAIGYRVGTGVMIGLPGQTVDDLVDDLFFFRDIGADMIGMGPYIPHEQTPMHSASVRDVPARMTLALRMIAATRLLLPSINIAATTALQTLAPDGREQGLRYGANVIMPQATPLHVRREYTLYDGKPCLDDSAGQCAACLEGRITSVGRRILRDQWGDATRRV</sequence>
<keyword evidence="9" id="KW-1185">Reference proteome</keyword>
<dbReference type="Gene3D" id="3.20.20.70">
    <property type="entry name" value="Aldolase class I"/>
    <property type="match status" value="1"/>
</dbReference>
<dbReference type="SFLD" id="SFLDG01082">
    <property type="entry name" value="B12-binding_domain_containing"/>
    <property type="match status" value="1"/>
</dbReference>
<name>A0A1G7XQ61_9RHOO</name>
<keyword evidence="2" id="KW-0479">Metal-binding</keyword>
<dbReference type="PIRSF" id="PIRSF004762">
    <property type="entry name" value="CHP00423"/>
    <property type="match status" value="1"/>
</dbReference>
<dbReference type="PANTHER" id="PTHR43726">
    <property type="entry name" value="3-METHYLORNITHINE SYNTHASE"/>
    <property type="match status" value="1"/>
</dbReference>
<dbReference type="RefSeq" id="WP_091933870.1">
    <property type="nucleotide sequence ID" value="NZ_FNCY01000002.1"/>
</dbReference>
<dbReference type="GO" id="GO:0016740">
    <property type="term" value="F:transferase activity"/>
    <property type="evidence" value="ECO:0007669"/>
    <property type="project" value="TreeGrafter"/>
</dbReference>
<feature type="binding site" evidence="6">
    <location>
        <position position="188"/>
    </location>
    <ligand>
        <name>S-adenosyl-L-methionine</name>
        <dbReference type="ChEBI" id="CHEBI:59789"/>
    </ligand>
</feature>
<keyword evidence="3 5" id="KW-0408">Iron</keyword>
<proteinExistence type="predicted"/>
<evidence type="ECO:0000313" key="9">
    <source>
        <dbReference type="Proteomes" id="UP000198607"/>
    </source>
</evidence>
<dbReference type="CDD" id="cd01335">
    <property type="entry name" value="Radical_SAM"/>
    <property type="match status" value="1"/>
</dbReference>
<feature type="binding site" evidence="5">
    <location>
        <position position="85"/>
    </location>
    <ligand>
        <name>[4Fe-4S] cluster</name>
        <dbReference type="ChEBI" id="CHEBI:49883"/>
        <note>4Fe-4S-S-AdoMet</note>
    </ligand>
</feature>
<evidence type="ECO:0000256" key="3">
    <source>
        <dbReference type="ARBA" id="ARBA00023004"/>
    </source>
</evidence>
<dbReference type="NCBIfam" id="TIGR03956">
    <property type="entry name" value="rSAM_HydE"/>
    <property type="match status" value="1"/>
</dbReference>
<evidence type="ECO:0000256" key="1">
    <source>
        <dbReference type="ARBA" id="ARBA00022691"/>
    </source>
</evidence>
<dbReference type="InterPro" id="IPR013785">
    <property type="entry name" value="Aldolase_TIM"/>
</dbReference>
<comment type="cofactor">
    <cofactor evidence="5">
        <name>[4Fe-4S] cluster</name>
        <dbReference type="ChEBI" id="CHEBI:49883"/>
    </cofactor>
    <text evidence="5">Binds 1 [4Fe-4S] cluster. The cluster is coordinated with 3 cysteines and an exchangeable S-adenosyl-L-methionine.</text>
</comment>
<keyword evidence="1 5" id="KW-0949">S-adenosyl-L-methionine</keyword>
<dbReference type="AlphaFoldDB" id="A0A1G7XQ61"/>
<dbReference type="SFLD" id="SFLDS00029">
    <property type="entry name" value="Radical_SAM"/>
    <property type="match status" value="1"/>
</dbReference>
<evidence type="ECO:0000256" key="2">
    <source>
        <dbReference type="ARBA" id="ARBA00022723"/>
    </source>
</evidence>
<feature type="binding site" evidence="5">
    <location>
        <position position="81"/>
    </location>
    <ligand>
        <name>[4Fe-4S] cluster</name>
        <dbReference type="ChEBI" id="CHEBI:49883"/>
        <note>4Fe-4S-S-AdoMet</note>
    </ligand>
</feature>
<keyword evidence="5" id="KW-0004">4Fe-4S</keyword>
<accession>A0A1G7XQ61</accession>
<keyword evidence="4 5" id="KW-0411">Iron-sulfur</keyword>
<evidence type="ECO:0000313" key="8">
    <source>
        <dbReference type="EMBL" id="SDG86359.1"/>
    </source>
</evidence>
<protein>
    <submittedName>
        <fullName evidence="8">Biotin synthase</fullName>
    </submittedName>
</protein>
<feature type="domain" description="Radical SAM core" evidence="7">
    <location>
        <begin position="67"/>
        <end position="296"/>
    </location>
</feature>
<feature type="binding site" evidence="5">
    <location>
        <position position="88"/>
    </location>
    <ligand>
        <name>[4Fe-4S] cluster</name>
        <dbReference type="ChEBI" id="CHEBI:49883"/>
        <note>4Fe-4S-S-AdoMet</note>
    </ligand>
</feature>
<dbReference type="Proteomes" id="UP000198607">
    <property type="component" value="Unassembled WGS sequence"/>
</dbReference>
<evidence type="ECO:0000259" key="7">
    <source>
        <dbReference type="PROSITE" id="PS51918"/>
    </source>
</evidence>
<dbReference type="SFLD" id="SFLDG01280">
    <property type="entry name" value="HydE/PylB-like"/>
    <property type="match status" value="1"/>
</dbReference>
<gene>
    <name evidence="8" type="ORF">SAMN05660652_00761</name>
</gene>
<dbReference type="InterPro" id="IPR006638">
    <property type="entry name" value="Elp3/MiaA/NifB-like_rSAM"/>
</dbReference>
<feature type="binding site" evidence="6">
    <location>
        <position position="208"/>
    </location>
    <ligand>
        <name>S-adenosyl-L-methionine</name>
        <dbReference type="ChEBI" id="CHEBI:59789"/>
    </ligand>
</feature>
<evidence type="ECO:0000256" key="4">
    <source>
        <dbReference type="ARBA" id="ARBA00023014"/>
    </source>
</evidence>
<dbReference type="GO" id="GO:0046872">
    <property type="term" value="F:metal ion binding"/>
    <property type="evidence" value="ECO:0007669"/>
    <property type="project" value="UniProtKB-KW"/>
</dbReference>
<dbReference type="EMBL" id="FNCY01000002">
    <property type="protein sequence ID" value="SDG86359.1"/>
    <property type="molecule type" value="Genomic_DNA"/>
</dbReference>
<dbReference type="STRING" id="83767.SAMN05660652_00761"/>
<dbReference type="Pfam" id="PF04055">
    <property type="entry name" value="Radical_SAM"/>
    <property type="match status" value="1"/>
</dbReference>
<dbReference type="SFLD" id="SFLDG01060">
    <property type="entry name" value="BATS_domain_containing"/>
    <property type="match status" value="1"/>
</dbReference>
<evidence type="ECO:0000256" key="6">
    <source>
        <dbReference type="PIRSR" id="PIRSR004762-2"/>
    </source>
</evidence>
<dbReference type="InterPro" id="IPR034422">
    <property type="entry name" value="HydE/PylB-like"/>
</dbReference>
<dbReference type="InterPro" id="IPR058240">
    <property type="entry name" value="rSAM_sf"/>
</dbReference>
<dbReference type="InterPro" id="IPR024021">
    <property type="entry name" value="FeFe-hyd_HydE_rSAM"/>
</dbReference>
<dbReference type="PROSITE" id="PS51918">
    <property type="entry name" value="RADICAL_SAM"/>
    <property type="match status" value="1"/>
</dbReference>
<dbReference type="InterPro" id="IPR007197">
    <property type="entry name" value="rSAM"/>
</dbReference>
<evidence type="ECO:0000256" key="5">
    <source>
        <dbReference type="PIRSR" id="PIRSR004762-1"/>
    </source>
</evidence>
<dbReference type="SUPFAM" id="SSF102114">
    <property type="entry name" value="Radical SAM enzymes"/>
    <property type="match status" value="1"/>
</dbReference>
<dbReference type="GO" id="GO:0051539">
    <property type="term" value="F:4 iron, 4 sulfur cluster binding"/>
    <property type="evidence" value="ECO:0007669"/>
    <property type="project" value="UniProtKB-KW"/>
</dbReference>
<dbReference type="OrthoDB" id="3320990at2"/>
<reference evidence="8 9" key="1">
    <citation type="submission" date="2016-10" db="EMBL/GenBank/DDBJ databases">
        <authorList>
            <person name="de Groot N.N."/>
        </authorList>
    </citation>
    <scope>NUCLEOTIDE SEQUENCE [LARGE SCALE GENOMIC DNA]</scope>
    <source>
        <strain evidence="8 9">DSM 5885</strain>
    </source>
</reference>
<dbReference type="SMART" id="SM00729">
    <property type="entry name" value="Elp3"/>
    <property type="match status" value="1"/>
</dbReference>
<dbReference type="SFLD" id="SFLDF00348">
    <property type="entry name" value="FeFe_hydrogenase_maturase_(Hyd"/>
    <property type="match status" value="1"/>
</dbReference>
<organism evidence="8 9">
    <name type="scientific">Propionivibrio dicarboxylicus</name>
    <dbReference type="NCBI Taxonomy" id="83767"/>
    <lineage>
        <taxon>Bacteria</taxon>
        <taxon>Pseudomonadati</taxon>
        <taxon>Pseudomonadota</taxon>
        <taxon>Betaproteobacteria</taxon>
        <taxon>Rhodocyclales</taxon>
        <taxon>Rhodocyclaceae</taxon>
        <taxon>Propionivibrio</taxon>
    </lineage>
</organism>
<dbReference type="PANTHER" id="PTHR43726:SF1">
    <property type="entry name" value="BIOTIN SYNTHASE"/>
    <property type="match status" value="1"/>
</dbReference>